<dbReference type="Proteomes" id="UP001642409">
    <property type="component" value="Unassembled WGS sequence"/>
</dbReference>
<name>A0AA86QGK9_9EUKA</name>
<reference evidence="2 3" key="2">
    <citation type="submission" date="2024-07" db="EMBL/GenBank/DDBJ databases">
        <authorList>
            <person name="Akdeniz Z."/>
        </authorList>
    </citation>
    <scope>NUCLEOTIDE SEQUENCE [LARGE SCALE GENOMIC DNA]</scope>
</reference>
<evidence type="ECO:0000313" key="1">
    <source>
        <dbReference type="EMBL" id="CAI9956301.1"/>
    </source>
</evidence>
<protein>
    <submittedName>
        <fullName evidence="2">Hypothetical_protein</fullName>
    </submittedName>
</protein>
<proteinExistence type="predicted"/>
<evidence type="ECO:0000313" key="3">
    <source>
        <dbReference type="Proteomes" id="UP001642409"/>
    </source>
</evidence>
<accession>A0AA86QGK9</accession>
<keyword evidence="3" id="KW-1185">Reference proteome</keyword>
<gene>
    <name evidence="1" type="ORF">HINF_LOCUS43946</name>
    <name evidence="2" type="ORF">HINF_LOCUS64122</name>
</gene>
<evidence type="ECO:0000313" key="2">
    <source>
        <dbReference type="EMBL" id="CAL6088428.1"/>
    </source>
</evidence>
<dbReference type="AlphaFoldDB" id="A0AA86QGK9"/>
<dbReference type="EMBL" id="CAXDID020000408">
    <property type="protein sequence ID" value="CAL6088428.1"/>
    <property type="molecule type" value="Genomic_DNA"/>
</dbReference>
<sequence>MSLLPTIPNKNRLSQCTSAHPGPRVATKIQISPISTSNDLIDLPFLENQKTTTSSPANHFSISVINASSFVDELQPDGKLKKVFENFVECDHVNMDLIQLLNSVRGTIEGLKYTNQRLTDLQLQQTVHTNTMDLLCSKQIAMIIRLQEGK</sequence>
<dbReference type="EMBL" id="CATOUU010000872">
    <property type="protein sequence ID" value="CAI9956301.1"/>
    <property type="molecule type" value="Genomic_DNA"/>
</dbReference>
<organism evidence="1">
    <name type="scientific">Hexamita inflata</name>
    <dbReference type="NCBI Taxonomy" id="28002"/>
    <lineage>
        <taxon>Eukaryota</taxon>
        <taxon>Metamonada</taxon>
        <taxon>Diplomonadida</taxon>
        <taxon>Hexamitidae</taxon>
        <taxon>Hexamitinae</taxon>
        <taxon>Hexamita</taxon>
    </lineage>
</organism>
<comment type="caution">
    <text evidence="1">The sequence shown here is derived from an EMBL/GenBank/DDBJ whole genome shotgun (WGS) entry which is preliminary data.</text>
</comment>
<reference evidence="1" key="1">
    <citation type="submission" date="2023-06" db="EMBL/GenBank/DDBJ databases">
        <authorList>
            <person name="Kurt Z."/>
        </authorList>
    </citation>
    <scope>NUCLEOTIDE SEQUENCE</scope>
</reference>